<feature type="compositionally biased region" description="Low complexity" evidence="3">
    <location>
        <begin position="550"/>
        <end position="559"/>
    </location>
</feature>
<keyword evidence="2" id="KW-0804">Transcription</keyword>
<dbReference type="PROSITE" id="PS51078">
    <property type="entry name" value="ICLR_ED"/>
    <property type="match status" value="1"/>
</dbReference>
<proteinExistence type="predicted"/>
<evidence type="ECO:0000259" key="4">
    <source>
        <dbReference type="PROSITE" id="PS51078"/>
    </source>
</evidence>
<dbReference type="InterPro" id="IPR036388">
    <property type="entry name" value="WH-like_DNA-bd_sf"/>
</dbReference>
<name>A0ABN0VCV6_9ACTN</name>
<dbReference type="InterPro" id="IPR050707">
    <property type="entry name" value="HTH_MetabolicPath_Reg"/>
</dbReference>
<sequence>MSDMPADRDMPLRELDAALENAAVLAEEYAGYDEGAAQRRVARRIVADRARSAIGTAAGTDTARAAATAWDDLVLDAACHVRAARCLDDLTWSLAESRDFAELALQAKSWPHGVDSALLFGCLLHLTDRLDAAQFWFQYAAGAGSRTAAQCLYLHHLARAEVRTARHWKQQARLLPAEEHLPPLPQIPDNLEDTLGASVIWTSPPISTQDLTGLAPAPGRAVRPPYRLPARLRQAVAGRPRKEHPELGDIITPSPPVAVAVARHARLNPAHLTEEANAWALDALKQPQLTHAARKTPEGRSAPAALASVHQALRVLEVINRYSGGVSLTQIARETKLPQLVLARATEQLVRANLATPTGPDAYVAGHALLLADAAGGEGRGHLRETLAWVRDAVGAAVYVARYADGEVSITQYADGPGAPAVEEWVDFRSAAHASAVGKALLTQLDYDDRKDHLARHEMSRFTSHTVTTQEALFHQLDTRRPNAPLLDFQEYAVGTVCAAVPITAGPNAECVALSIPVPDPARLRQAARILQSEAAAVLLALIVAGSARPAPARPAFDPRAARRAQAEPAAPSALGGTVLSTTV</sequence>
<gene>
    <name evidence="5" type="ORF">GCM10010302_28700</name>
</gene>
<dbReference type="Gene3D" id="3.30.450.40">
    <property type="match status" value="1"/>
</dbReference>
<keyword evidence="1" id="KW-0805">Transcription regulation</keyword>
<dbReference type="EMBL" id="BAAABV010000015">
    <property type="protein sequence ID" value="GAA0288613.1"/>
    <property type="molecule type" value="Genomic_DNA"/>
</dbReference>
<comment type="caution">
    <text evidence="5">The sequence shown here is derived from an EMBL/GenBank/DDBJ whole genome shotgun (WGS) entry which is preliminary data.</text>
</comment>
<accession>A0ABN0VCV6</accession>
<evidence type="ECO:0000256" key="1">
    <source>
        <dbReference type="ARBA" id="ARBA00023015"/>
    </source>
</evidence>
<dbReference type="Gene3D" id="1.10.10.10">
    <property type="entry name" value="Winged helix-like DNA-binding domain superfamily/Winged helix DNA-binding domain"/>
    <property type="match status" value="1"/>
</dbReference>
<evidence type="ECO:0000256" key="2">
    <source>
        <dbReference type="ARBA" id="ARBA00023163"/>
    </source>
</evidence>
<dbReference type="InterPro" id="IPR014757">
    <property type="entry name" value="Tscrpt_reg_IclR_C"/>
</dbReference>
<feature type="domain" description="IclR-ED" evidence="4">
    <location>
        <begin position="367"/>
        <end position="544"/>
    </location>
</feature>
<dbReference type="PANTHER" id="PTHR30136">
    <property type="entry name" value="HELIX-TURN-HELIX TRANSCRIPTIONAL REGULATOR, ICLR FAMILY"/>
    <property type="match status" value="1"/>
</dbReference>
<dbReference type="PANTHER" id="PTHR30136:SF24">
    <property type="entry name" value="HTH-TYPE TRANSCRIPTIONAL REPRESSOR ALLR"/>
    <property type="match status" value="1"/>
</dbReference>
<keyword evidence="6" id="KW-1185">Reference proteome</keyword>
<evidence type="ECO:0000313" key="5">
    <source>
        <dbReference type="EMBL" id="GAA0288613.1"/>
    </source>
</evidence>
<evidence type="ECO:0000256" key="3">
    <source>
        <dbReference type="SAM" id="MobiDB-lite"/>
    </source>
</evidence>
<dbReference type="InterPro" id="IPR036390">
    <property type="entry name" value="WH_DNA-bd_sf"/>
</dbReference>
<dbReference type="InterPro" id="IPR029016">
    <property type="entry name" value="GAF-like_dom_sf"/>
</dbReference>
<dbReference type="Pfam" id="PF01614">
    <property type="entry name" value="IclR_C"/>
    <property type="match status" value="1"/>
</dbReference>
<evidence type="ECO:0000313" key="6">
    <source>
        <dbReference type="Proteomes" id="UP001501867"/>
    </source>
</evidence>
<feature type="region of interest" description="Disordered" evidence="3">
    <location>
        <begin position="550"/>
        <end position="584"/>
    </location>
</feature>
<dbReference type="SUPFAM" id="SSF46785">
    <property type="entry name" value="Winged helix' DNA-binding domain"/>
    <property type="match status" value="1"/>
</dbReference>
<reference evidence="5 6" key="1">
    <citation type="journal article" date="2019" name="Int. J. Syst. Evol. Microbiol.">
        <title>The Global Catalogue of Microorganisms (GCM) 10K type strain sequencing project: providing services to taxonomists for standard genome sequencing and annotation.</title>
        <authorList>
            <consortium name="The Broad Institute Genomics Platform"/>
            <consortium name="The Broad Institute Genome Sequencing Center for Infectious Disease"/>
            <person name="Wu L."/>
            <person name="Ma J."/>
        </authorList>
    </citation>
    <scope>NUCLEOTIDE SEQUENCE [LARGE SCALE GENOMIC DNA]</scope>
    <source>
        <strain evidence="5 6">JCM 4505</strain>
    </source>
</reference>
<dbReference type="SUPFAM" id="SSF55781">
    <property type="entry name" value="GAF domain-like"/>
    <property type="match status" value="1"/>
</dbReference>
<protein>
    <recommendedName>
        <fullName evidence="4">IclR-ED domain-containing protein</fullName>
    </recommendedName>
</protein>
<organism evidence="5 6">
    <name type="scientific">Streptomyces polychromogenes</name>
    <dbReference type="NCBI Taxonomy" id="67342"/>
    <lineage>
        <taxon>Bacteria</taxon>
        <taxon>Bacillati</taxon>
        <taxon>Actinomycetota</taxon>
        <taxon>Actinomycetes</taxon>
        <taxon>Kitasatosporales</taxon>
        <taxon>Streptomycetaceae</taxon>
        <taxon>Streptomyces</taxon>
    </lineage>
</organism>
<dbReference type="Proteomes" id="UP001501867">
    <property type="component" value="Unassembled WGS sequence"/>
</dbReference>